<dbReference type="EMBL" id="QPFP01000066">
    <property type="protein sequence ID" value="TEB24500.1"/>
    <property type="molecule type" value="Genomic_DNA"/>
</dbReference>
<feature type="non-terminal residue" evidence="2">
    <location>
        <position position="1"/>
    </location>
</feature>
<reference evidence="2 3" key="1">
    <citation type="journal article" date="2019" name="Nat. Ecol. Evol.">
        <title>Megaphylogeny resolves global patterns of mushroom evolution.</title>
        <authorList>
            <person name="Varga T."/>
            <person name="Krizsan K."/>
            <person name="Foldi C."/>
            <person name="Dima B."/>
            <person name="Sanchez-Garcia M."/>
            <person name="Sanchez-Ramirez S."/>
            <person name="Szollosi G.J."/>
            <person name="Szarkandi J.G."/>
            <person name="Papp V."/>
            <person name="Albert L."/>
            <person name="Andreopoulos W."/>
            <person name="Angelini C."/>
            <person name="Antonin V."/>
            <person name="Barry K.W."/>
            <person name="Bougher N.L."/>
            <person name="Buchanan P."/>
            <person name="Buyck B."/>
            <person name="Bense V."/>
            <person name="Catcheside P."/>
            <person name="Chovatia M."/>
            <person name="Cooper J."/>
            <person name="Damon W."/>
            <person name="Desjardin D."/>
            <person name="Finy P."/>
            <person name="Geml J."/>
            <person name="Haridas S."/>
            <person name="Hughes K."/>
            <person name="Justo A."/>
            <person name="Karasinski D."/>
            <person name="Kautmanova I."/>
            <person name="Kiss B."/>
            <person name="Kocsube S."/>
            <person name="Kotiranta H."/>
            <person name="LaButti K.M."/>
            <person name="Lechner B.E."/>
            <person name="Liimatainen K."/>
            <person name="Lipzen A."/>
            <person name="Lukacs Z."/>
            <person name="Mihaltcheva S."/>
            <person name="Morgado L.N."/>
            <person name="Niskanen T."/>
            <person name="Noordeloos M.E."/>
            <person name="Ohm R.A."/>
            <person name="Ortiz-Santana B."/>
            <person name="Ovrebo C."/>
            <person name="Racz N."/>
            <person name="Riley R."/>
            <person name="Savchenko A."/>
            <person name="Shiryaev A."/>
            <person name="Soop K."/>
            <person name="Spirin V."/>
            <person name="Szebenyi C."/>
            <person name="Tomsovsky M."/>
            <person name="Tulloss R.E."/>
            <person name="Uehling J."/>
            <person name="Grigoriev I.V."/>
            <person name="Vagvolgyi C."/>
            <person name="Papp T."/>
            <person name="Martin F.M."/>
            <person name="Miettinen O."/>
            <person name="Hibbett D.S."/>
            <person name="Nagy L.G."/>
        </authorList>
    </citation>
    <scope>NUCLEOTIDE SEQUENCE [LARGE SCALE GENOMIC DNA]</scope>
    <source>
        <strain evidence="2 3">FP101781</strain>
    </source>
</reference>
<feature type="compositionally biased region" description="Low complexity" evidence="1">
    <location>
        <begin position="13"/>
        <end position="23"/>
    </location>
</feature>
<feature type="region of interest" description="Disordered" evidence="1">
    <location>
        <begin position="1"/>
        <end position="31"/>
    </location>
</feature>
<organism evidence="2 3">
    <name type="scientific">Coprinellus micaceus</name>
    <name type="common">Glistening ink-cap mushroom</name>
    <name type="synonym">Coprinus micaceus</name>
    <dbReference type="NCBI Taxonomy" id="71717"/>
    <lineage>
        <taxon>Eukaryota</taxon>
        <taxon>Fungi</taxon>
        <taxon>Dikarya</taxon>
        <taxon>Basidiomycota</taxon>
        <taxon>Agaricomycotina</taxon>
        <taxon>Agaricomycetes</taxon>
        <taxon>Agaricomycetidae</taxon>
        <taxon>Agaricales</taxon>
        <taxon>Agaricineae</taxon>
        <taxon>Psathyrellaceae</taxon>
        <taxon>Coprinellus</taxon>
    </lineage>
</organism>
<gene>
    <name evidence="2" type="ORF">FA13DRAFT_1638666</name>
</gene>
<evidence type="ECO:0000256" key="1">
    <source>
        <dbReference type="SAM" id="MobiDB-lite"/>
    </source>
</evidence>
<evidence type="ECO:0000313" key="3">
    <source>
        <dbReference type="Proteomes" id="UP000298030"/>
    </source>
</evidence>
<sequence>TRRGHKSPRHGQQQRPRSPQASPTKKHKGEYTSLKMSFWPGRGTTATLSACTICLGRHPHKVFQCDAKVLWDGTTPAYCRKVDNGRPQDPNRKVLCSDWQHPSGCNSTTHNTKHECSGCGERDHGAQTCPRAQKA</sequence>
<comment type="caution">
    <text evidence="2">The sequence shown here is derived from an EMBL/GenBank/DDBJ whole genome shotgun (WGS) entry which is preliminary data.</text>
</comment>
<name>A0A4Y7SRK4_COPMI</name>
<keyword evidence="3" id="KW-1185">Reference proteome</keyword>
<proteinExistence type="predicted"/>
<evidence type="ECO:0000313" key="2">
    <source>
        <dbReference type="EMBL" id="TEB24500.1"/>
    </source>
</evidence>
<dbReference type="AlphaFoldDB" id="A0A4Y7SRK4"/>
<evidence type="ECO:0008006" key="4">
    <source>
        <dbReference type="Google" id="ProtNLM"/>
    </source>
</evidence>
<dbReference type="OrthoDB" id="2898639at2759"/>
<accession>A0A4Y7SRK4</accession>
<protein>
    <recommendedName>
        <fullName evidence="4">CCHC-type domain-containing protein</fullName>
    </recommendedName>
</protein>
<dbReference type="Proteomes" id="UP000298030">
    <property type="component" value="Unassembled WGS sequence"/>
</dbReference>